<evidence type="ECO:0000256" key="2">
    <source>
        <dbReference type="PROSITE-ProRule" id="PRU00168"/>
    </source>
</evidence>
<proteinExistence type="predicted"/>
<feature type="region of interest" description="Disordered" evidence="3">
    <location>
        <begin position="1022"/>
        <end position="1079"/>
    </location>
</feature>
<dbReference type="Gene3D" id="2.30.29.30">
    <property type="entry name" value="Pleckstrin-homology domain (PH domain)/Phosphotyrosine-binding domain (PTB)"/>
    <property type="match status" value="1"/>
</dbReference>
<sequence length="1885" mass="207754">MTSSIARHTSTISLISTVSLPREGSILLQALSRYRDHIEAACDKILERCCVESKSGAASGDHLEATAPRILDERARGVLAQYLIELLSSLVLPEPLPQTIRDVDARLAEGQLCFPDKLMPGRSELEEFRTLAEKGKKSFTASLDLPAEKIFSALKETAGRFNHATCLYITAVTERVISNFLKFVIDFEELAQFKRVISAGTIQTMFQVCRYKLEKKQHDAMTANDLPQDYNKCVKELVTFVSTSLEQMNLILRIFREPILHSAVRSSSVGSNTTFNSSTTLVGNESDNDEAVVSEVFRVAVDLYNNFRLLLDYLESDCADDLPFVTPGSPPPPTTSSNEEQESRQHQQSPEESTENRRLVGRLLIECAEDFSNASCMDTPEIMENFWRLAEHPDVLDSLAKSSRPIVHTVARIKPAASDLMEPRLYCLHSLYCPSCRAWDQKESSTKGVNFPTYNCNSVVNCFRYLLPRLLLLPIFQFFQFYRLANALYAQTVDESDREHLEIVLEYLLSPRLTIRSILTRYPDLLVQLTRLLSTGHLVTTSTASLSQGITPPLINSSAPHHRSYSASPAQAMTPPIRRDSSAHYQHHLRCNTPPLPPPHHYTPPQAVIASQTSQQPASTAALMIIFATVGACGNYICGSLFNMDNTSSTSASQNASASGLVEEKAEEHMDAVISSLLATGVCAAVTQAKIEELERLTGGKDRLLNCATSNLGRYVMEGRLLVREEGKRVASERHAYLFTNCLLLCKRVERRGTGLTSSSMVVNVAVGGQSTPLRVKRRISFEGGGGGVHVIDAAPYLPNRFSRPISGETGEPEQPLIMECASLPISAATSASLSRGTVSDSTRRLHSTLEEAELCSFTLEFFDADQRQLSGDGGSADSSSANIATVVGSAPSNSSDVPQGVLFHYIHFEAPTPEEKADWMASLLSITTSRIYERYLRTLPKLEIPLRLPSPDEYKFVQPDTPDVIVFEPPSGNQTSANTAANRLFQTSLTSRVRSASATASVDEPPDSFDELGEEDVDLDLFSTSPTDDESLGGGQDNLDDLTASLPLPTTSSRIHSPHLGSQNPPPTTSPPTVSSPPLCSSFHRPQVLYASLYKLIERLTYPAYFDPFAVNAFLMYYRRYISPVSLLSLLEERYNVPYPNFTPDEREKAVEDMKRRFCSAYKRRVQERVFAFLLQWTRTSRFYAHDFAENLELRERLARFLGKVRVRILLPAVQAIGHALARGGGISNVESTLISPPPMMMNVAETENDKEQTPAPLKLVESGNTHRHHVSLTPPLSPNFCSTIDLLQIHPLELAEQVTLYEFELYRRIQYWEVSGLQTDDSPNITAIKIFSNQFRNWLVHSIVSQRNFDDRVVAIQRVFDLMYIFDHFSNEQGRLESRGALISSSVFRLNKALEAVSRARPYRKWVQKLQRECRNSDRRNKKPTGRSIDGSSTTAATQRDTPFLPFFPIDVSTRLIHMELQSPDWVTSTGSPVEDKSSVQDKGLINFGKLRGLAEVVENFLKSQSIPYPFTADRRIQQALVTTVEAFQMDSSELDAEMCKLSAIYEPRSDNPSESPQPVSEMERRLSKEAIQAANYLATLSLKDKLQHDSITTYKAYLIPRQSIKSGARVSSPRLSSPPSLPPPSPPPPPPVPPHPSSQMGTADKERVVSLWATRLRQHRAGQKMQQQLMQGGGTGGGYNRPPIAPSSGVPSSQPRPLSSPTAVAVSTAGVIHHHSVSDSQMESLTNGRLLPCTTSASGDDLHNIPPSVPRHHHRNSIPSPPISSPPPPPHRRQSSGAPSNSSPSSASHSPSPLFPFPTALAHASVLASVPISESCTAADGGLPPLPPKPGQRTSSGAAAMAGLSPSAVASSSAPTRQFFESVVHPENITSTPPLPPRRHVS</sequence>
<feature type="region of interest" description="Disordered" evidence="3">
    <location>
        <begin position="1733"/>
        <end position="1800"/>
    </location>
</feature>
<feature type="compositionally biased region" description="Pro residues" evidence="3">
    <location>
        <begin position="1622"/>
        <end position="1639"/>
    </location>
</feature>
<feature type="compositionally biased region" description="Low complexity" evidence="3">
    <location>
        <begin position="1778"/>
        <end position="1795"/>
    </location>
</feature>
<feature type="domain" description="N-terminal Ras-GEF" evidence="5">
    <location>
        <begin position="1085"/>
        <end position="1226"/>
    </location>
</feature>
<dbReference type="InterPro" id="IPR009072">
    <property type="entry name" value="Histone-fold"/>
</dbReference>
<dbReference type="InterPro" id="IPR008937">
    <property type="entry name" value="Ras-like_GEF"/>
</dbReference>
<keyword evidence="7" id="KW-1185">Reference proteome</keyword>
<dbReference type="Proteomes" id="UP000321570">
    <property type="component" value="Unassembled WGS sequence"/>
</dbReference>
<dbReference type="SUPFAM" id="SSF50729">
    <property type="entry name" value="PH domain-like"/>
    <property type="match status" value="1"/>
</dbReference>
<dbReference type="SUPFAM" id="SSF48366">
    <property type="entry name" value="Ras GEF"/>
    <property type="match status" value="1"/>
</dbReference>
<dbReference type="CDD" id="cd06224">
    <property type="entry name" value="REM"/>
    <property type="match status" value="1"/>
</dbReference>
<evidence type="ECO:0000313" key="6">
    <source>
        <dbReference type="EMBL" id="VUZ53157.1"/>
    </source>
</evidence>
<dbReference type="Gene3D" id="1.10.840.10">
    <property type="entry name" value="Ras guanine-nucleotide exchange factors catalytic domain"/>
    <property type="match status" value="1"/>
</dbReference>
<keyword evidence="1 2" id="KW-0344">Guanine-nucleotide releasing factor</keyword>
<dbReference type="PANTHER" id="PTHR23113:SF99">
    <property type="entry name" value="RASGEF DOMAIN-CONTAINING PROTEIN"/>
    <property type="match status" value="1"/>
</dbReference>
<feature type="compositionally biased region" description="Pro residues" evidence="3">
    <location>
        <begin position="1762"/>
        <end position="1772"/>
    </location>
</feature>
<dbReference type="SMART" id="SM00147">
    <property type="entry name" value="RasGEF"/>
    <property type="match status" value="1"/>
</dbReference>
<evidence type="ECO:0000259" key="4">
    <source>
        <dbReference type="PROSITE" id="PS50009"/>
    </source>
</evidence>
<dbReference type="InterPro" id="IPR023578">
    <property type="entry name" value="Ras_GEF_dom_sf"/>
</dbReference>
<dbReference type="InterPro" id="IPR036964">
    <property type="entry name" value="RASGEF_cat_dom_sf"/>
</dbReference>
<dbReference type="Gene3D" id="1.20.870.10">
    <property type="entry name" value="Son of sevenless (SoS) protein Chain: S domain 1"/>
    <property type="match status" value="1"/>
</dbReference>
<dbReference type="InterPro" id="IPR011993">
    <property type="entry name" value="PH-like_dom_sf"/>
</dbReference>
<feature type="region of interest" description="Disordered" evidence="3">
    <location>
        <begin position="1609"/>
        <end position="1646"/>
    </location>
</feature>
<feature type="compositionally biased region" description="Low complexity" evidence="3">
    <location>
        <begin position="1848"/>
        <end position="1858"/>
    </location>
</feature>
<protein>
    <recommendedName>
        <fullName evidence="8">N-terminal Ras-GEF domain-containing protein</fullName>
    </recommendedName>
</protein>
<dbReference type="GO" id="GO:0005085">
    <property type="term" value="F:guanyl-nucleotide exchange factor activity"/>
    <property type="evidence" value="ECO:0007669"/>
    <property type="project" value="UniProtKB-KW"/>
</dbReference>
<evidence type="ECO:0000256" key="3">
    <source>
        <dbReference type="SAM" id="MobiDB-lite"/>
    </source>
</evidence>
<feature type="compositionally biased region" description="Polar residues" evidence="3">
    <location>
        <begin position="1049"/>
        <end position="1064"/>
    </location>
</feature>
<feature type="compositionally biased region" description="Low complexity" evidence="3">
    <location>
        <begin position="1612"/>
        <end position="1621"/>
    </location>
</feature>
<evidence type="ECO:0000256" key="1">
    <source>
        <dbReference type="ARBA" id="ARBA00022658"/>
    </source>
</evidence>
<dbReference type="SMART" id="SM00233">
    <property type="entry name" value="PH"/>
    <property type="match status" value="1"/>
</dbReference>
<organism evidence="6 7">
    <name type="scientific">Hymenolepis diminuta</name>
    <name type="common">Rat tapeworm</name>
    <dbReference type="NCBI Taxonomy" id="6216"/>
    <lineage>
        <taxon>Eukaryota</taxon>
        <taxon>Metazoa</taxon>
        <taxon>Spiralia</taxon>
        <taxon>Lophotrochozoa</taxon>
        <taxon>Platyhelminthes</taxon>
        <taxon>Cestoda</taxon>
        <taxon>Eucestoda</taxon>
        <taxon>Cyclophyllidea</taxon>
        <taxon>Hymenolepididae</taxon>
        <taxon>Hymenolepis</taxon>
    </lineage>
</organism>
<feature type="domain" description="Ras-GEF" evidence="4">
    <location>
        <begin position="1292"/>
        <end position="1551"/>
    </location>
</feature>
<feature type="region of interest" description="Disordered" evidence="3">
    <location>
        <begin position="1822"/>
        <end position="1885"/>
    </location>
</feature>
<dbReference type="SMART" id="SM00229">
    <property type="entry name" value="RasGEFN"/>
    <property type="match status" value="1"/>
</dbReference>
<dbReference type="InterPro" id="IPR001895">
    <property type="entry name" value="RASGEF_cat_dom"/>
</dbReference>
<dbReference type="Pfam" id="PF00618">
    <property type="entry name" value="RasGEF_N"/>
    <property type="match status" value="1"/>
</dbReference>
<feature type="region of interest" description="Disordered" evidence="3">
    <location>
        <begin position="1661"/>
        <end position="1707"/>
    </location>
</feature>
<dbReference type="EMBL" id="CABIJS010000544">
    <property type="protein sequence ID" value="VUZ53157.1"/>
    <property type="molecule type" value="Genomic_DNA"/>
</dbReference>
<dbReference type="GO" id="GO:0007264">
    <property type="term" value="P:small GTPase-mediated signal transduction"/>
    <property type="evidence" value="ECO:0007669"/>
    <property type="project" value="InterPro"/>
</dbReference>
<dbReference type="PROSITE" id="PS50212">
    <property type="entry name" value="RASGEF_NTER"/>
    <property type="match status" value="1"/>
</dbReference>
<dbReference type="InterPro" id="IPR000651">
    <property type="entry name" value="Ras-like_Gua-exchang_fac_N"/>
</dbReference>
<dbReference type="Gene3D" id="1.10.20.10">
    <property type="entry name" value="Histone, subunit A"/>
    <property type="match status" value="1"/>
</dbReference>
<reference evidence="6 7" key="1">
    <citation type="submission" date="2019-07" db="EMBL/GenBank/DDBJ databases">
        <authorList>
            <person name="Jastrzebski P J."/>
            <person name="Paukszto L."/>
            <person name="Jastrzebski P J."/>
        </authorList>
    </citation>
    <scope>NUCLEOTIDE SEQUENCE [LARGE SCALE GENOMIC DNA]</scope>
    <source>
        <strain evidence="6 7">WMS-il1</strain>
    </source>
</reference>
<dbReference type="InterPro" id="IPR001849">
    <property type="entry name" value="PH_domain"/>
</dbReference>
<feature type="region of interest" description="Disordered" evidence="3">
    <location>
        <begin position="1416"/>
        <end position="1440"/>
    </location>
</feature>
<dbReference type="PROSITE" id="PS50009">
    <property type="entry name" value="RASGEF_CAT"/>
    <property type="match status" value="1"/>
</dbReference>
<evidence type="ECO:0008006" key="8">
    <source>
        <dbReference type="Google" id="ProtNLM"/>
    </source>
</evidence>
<accession>A0A564Z0U9</accession>
<evidence type="ECO:0000313" key="7">
    <source>
        <dbReference type="Proteomes" id="UP000321570"/>
    </source>
</evidence>
<evidence type="ECO:0000259" key="5">
    <source>
        <dbReference type="PROSITE" id="PS50212"/>
    </source>
</evidence>
<feature type="compositionally biased region" description="Polar residues" evidence="3">
    <location>
        <begin position="1692"/>
        <end position="1705"/>
    </location>
</feature>
<dbReference type="PANTHER" id="PTHR23113">
    <property type="entry name" value="GUANINE NUCLEOTIDE EXCHANGE FACTOR"/>
    <property type="match status" value="1"/>
</dbReference>
<dbReference type="Pfam" id="PF00617">
    <property type="entry name" value="RasGEF"/>
    <property type="match status" value="1"/>
</dbReference>
<dbReference type="GO" id="GO:0046982">
    <property type="term" value="F:protein heterodimerization activity"/>
    <property type="evidence" value="ECO:0007669"/>
    <property type="project" value="InterPro"/>
</dbReference>
<name>A0A564Z0U9_HYMDI</name>
<feature type="region of interest" description="Disordered" evidence="3">
    <location>
        <begin position="322"/>
        <end position="356"/>
    </location>
</feature>
<gene>
    <name evidence="6" type="ORF">WMSIL1_LOCUS11479</name>
</gene>